<dbReference type="Proteomes" id="UP000019753">
    <property type="component" value="Unassembled WGS sequence"/>
</dbReference>
<dbReference type="GO" id="GO:0016798">
    <property type="term" value="F:hydrolase activity, acting on glycosyl bonds"/>
    <property type="evidence" value="ECO:0007669"/>
    <property type="project" value="UniProtKB-KW"/>
</dbReference>
<feature type="compositionally biased region" description="Basic and acidic residues" evidence="3">
    <location>
        <begin position="573"/>
        <end position="582"/>
    </location>
</feature>
<evidence type="ECO:0000256" key="3">
    <source>
        <dbReference type="SAM" id="MobiDB-lite"/>
    </source>
</evidence>
<dbReference type="EMBL" id="AXCW01000057">
    <property type="protein sequence ID" value="EYR63965.1"/>
    <property type="molecule type" value="Genomic_DNA"/>
</dbReference>
<feature type="domain" description="Beta-xylosidase C-terminal Concanavalin A-like" evidence="5">
    <location>
        <begin position="425"/>
        <end position="554"/>
    </location>
</feature>
<dbReference type="OrthoDB" id="1413930at2"/>
<feature type="signal peptide" evidence="4">
    <location>
        <begin position="1"/>
        <end position="25"/>
    </location>
</feature>
<comment type="caution">
    <text evidence="6">The sequence shown here is derived from an EMBL/GenBank/DDBJ whole genome shotgun (WGS) entry which is preliminary data.</text>
</comment>
<gene>
    <name evidence="6" type="ORF">N866_16830</name>
</gene>
<keyword evidence="4" id="KW-0732">Signal</keyword>
<feature type="region of interest" description="Disordered" evidence="3">
    <location>
        <begin position="569"/>
        <end position="600"/>
    </location>
</feature>
<dbReference type="Gene3D" id="2.115.10.20">
    <property type="entry name" value="Glycosyl hydrolase domain, family 43"/>
    <property type="match status" value="2"/>
</dbReference>
<dbReference type="SUPFAM" id="SSF49899">
    <property type="entry name" value="Concanavalin A-like lectins/glucanases"/>
    <property type="match status" value="1"/>
</dbReference>
<evidence type="ECO:0000256" key="4">
    <source>
        <dbReference type="SAM" id="SignalP"/>
    </source>
</evidence>
<keyword evidence="2" id="KW-0326">Glycosidase</keyword>
<organism evidence="6 7">
    <name type="scientific">Actinotalea ferrariae CF5-4</name>
    <dbReference type="NCBI Taxonomy" id="948458"/>
    <lineage>
        <taxon>Bacteria</taxon>
        <taxon>Bacillati</taxon>
        <taxon>Actinomycetota</taxon>
        <taxon>Actinomycetes</taxon>
        <taxon>Micrococcales</taxon>
        <taxon>Cellulomonadaceae</taxon>
        <taxon>Actinotalea</taxon>
    </lineage>
</organism>
<accession>A0A021VVA4</accession>
<dbReference type="InterPro" id="IPR023296">
    <property type="entry name" value="Glyco_hydro_beta-prop_sf"/>
</dbReference>
<keyword evidence="1" id="KW-0378">Hydrolase</keyword>
<dbReference type="SUPFAM" id="SSF75005">
    <property type="entry name" value="Arabinanase/levansucrase/invertase"/>
    <property type="match status" value="2"/>
</dbReference>
<dbReference type="RefSeq" id="WP_052022529.1">
    <property type="nucleotide sequence ID" value="NZ_AXCW01000057.1"/>
</dbReference>
<evidence type="ECO:0000256" key="2">
    <source>
        <dbReference type="ARBA" id="ARBA00023295"/>
    </source>
</evidence>
<keyword evidence="7" id="KW-1185">Reference proteome</keyword>
<feature type="chain" id="PRO_5039669182" description="Beta-xylosidase C-terminal Concanavalin A-like domain-containing protein" evidence="4">
    <location>
        <begin position="26"/>
        <end position="627"/>
    </location>
</feature>
<evidence type="ECO:0000259" key="5">
    <source>
        <dbReference type="Pfam" id="PF17851"/>
    </source>
</evidence>
<proteinExistence type="predicted"/>
<protein>
    <recommendedName>
        <fullName evidence="5">Beta-xylosidase C-terminal Concanavalin A-like domain-containing protein</fullName>
    </recommendedName>
</protein>
<dbReference type="Gene3D" id="2.60.120.200">
    <property type="match status" value="1"/>
</dbReference>
<dbReference type="InterPro" id="IPR013320">
    <property type="entry name" value="ConA-like_dom_sf"/>
</dbReference>
<dbReference type="InterPro" id="IPR041542">
    <property type="entry name" value="GH43_C2"/>
</dbReference>
<name>A0A021VVA4_9CELL</name>
<reference evidence="6 7" key="1">
    <citation type="submission" date="2014-01" db="EMBL/GenBank/DDBJ databases">
        <title>Actinotalea ferrariae CF5-4.</title>
        <authorList>
            <person name="Chen F."/>
            <person name="Li Y."/>
            <person name="Wang G."/>
        </authorList>
    </citation>
    <scope>NUCLEOTIDE SEQUENCE [LARGE SCALE GENOMIC DNA]</scope>
    <source>
        <strain evidence="6 7">CF5-4</strain>
    </source>
</reference>
<evidence type="ECO:0000256" key="1">
    <source>
        <dbReference type="ARBA" id="ARBA00022801"/>
    </source>
</evidence>
<dbReference type="Pfam" id="PF17851">
    <property type="entry name" value="GH43_C2"/>
    <property type="match status" value="1"/>
</dbReference>
<dbReference type="AlphaFoldDB" id="A0A021VVA4"/>
<feature type="compositionally biased region" description="Low complexity" evidence="3">
    <location>
        <begin position="589"/>
        <end position="600"/>
    </location>
</feature>
<sequence>MRRHRSRWGAALVAAALALTTGLTATTAAAVEAAPPSATTTTATAAQALPTFGFTEVLTVPEEMLYNPTGEFIFPSVFHAGAHLENPLGEYYLYFGPHDAPGGISLMYADSLAGPWTEYTANPVIARQWDPHYSVSHVASADAIWNEAEGRLFVYFHGENSTTRYATSTDGVTFEYGGVAWTNASGGAGVTESSYARVFEHPNPSSGFGYAAFYMANYTDNARRIRLAESVDGRTWRVAPGVVVSPEEGDGGNVSAGNLWEWEGQRYVVYHTSSGQIRARTIDATLRQVGPSMLLHASSGIAPDVGRVASPEIVTDATGTYLFYEAGARLDARIALATLGGTGPEEPEPLFPVDPANPVFERCAVVGSDEFDGVGPDLDPTVWDRVVRAESARHVVGGGVLTIPTYAAGVAGSPLPQQELPAGPWQVTTQVTIDVGARFQQAGLLLYASDTVYGKFGLGQATPGKRLEVVYQNGTTSRQDTEPPAVLEADTVWLRLTSDGASVQAGVSYDGATFADFGRPMSLTTTPFTHVGPYAFRGATAAPEIPATFDWFRWSPSPAEYEACLAAGEPAAEPDRPGRSEDAPGLDRVPGVVPAPGVPGGVTVVVPEHAAVVTRAPEAEDATGATG</sequence>
<evidence type="ECO:0000313" key="7">
    <source>
        <dbReference type="Proteomes" id="UP000019753"/>
    </source>
</evidence>
<evidence type="ECO:0000313" key="6">
    <source>
        <dbReference type="EMBL" id="EYR63965.1"/>
    </source>
</evidence>